<dbReference type="RefSeq" id="WP_237346109.1">
    <property type="nucleotide sequence ID" value="NZ_JABWGX010000015.1"/>
</dbReference>
<organism evidence="6 7">
    <name type="scientific">Xanthobacter agilis</name>
    <dbReference type="NCBI Taxonomy" id="47492"/>
    <lineage>
        <taxon>Bacteria</taxon>
        <taxon>Pseudomonadati</taxon>
        <taxon>Pseudomonadota</taxon>
        <taxon>Alphaproteobacteria</taxon>
        <taxon>Hyphomicrobiales</taxon>
        <taxon>Xanthobacteraceae</taxon>
        <taxon>Xanthobacter</taxon>
    </lineage>
</organism>
<evidence type="ECO:0000256" key="3">
    <source>
        <dbReference type="ARBA" id="ARBA00029839"/>
    </source>
</evidence>
<dbReference type="EC" id="2.7.7.65" evidence="1"/>
<sequence length="457" mass="50784">MQSHNVGTPIASSHALPQASKDTLAVLDHLIGTHAQRLVRRFYDAFLEDADGAAFLSHQMVETRLVHSLRQWLIDLFVSADTEAQRKIGEVHARIKLPFGLVIKGAALLKAEMSDLLIKSELDRAALASTLVFVDARMDWAMGLMSEAYMQGSMRRAQVDEAFRLFAVGQDVSLTRETQNAALMEWLQSILFPLLEGTSNADLVPLAKSTFGLWFHHRAGLIFQGAPGLEVIHSNLKQIDTIVLPKLQESRPTNGEEMRKLLARLRELVEEIKFVLSDLFQSIAGVEGGRDPLTRALNRRFLPTILGREVSIASSTGTPFTILMIDVDHFKQINDRWGHSTGDMVLQQVADVVMDTVRFNDFVFRYGGEEFLIALVEAGVNEGYEIAERVRARLAERRLRLSDGNHVQVTASVGVASYSGHPDYVQLVDAADRALYEAKHSGRNRTVVSQEAFAGTP</sequence>
<dbReference type="InterPro" id="IPR009050">
    <property type="entry name" value="Globin-like_sf"/>
</dbReference>
<dbReference type="Gene3D" id="1.10.490.10">
    <property type="entry name" value="Globins"/>
    <property type="match status" value="1"/>
</dbReference>
<evidence type="ECO:0000259" key="5">
    <source>
        <dbReference type="PROSITE" id="PS50887"/>
    </source>
</evidence>
<name>A0ABU0L7Y4_XANAG</name>
<comment type="catalytic activity">
    <reaction evidence="4">
        <text>2 GTP = 3',3'-c-di-GMP + 2 diphosphate</text>
        <dbReference type="Rhea" id="RHEA:24898"/>
        <dbReference type="ChEBI" id="CHEBI:33019"/>
        <dbReference type="ChEBI" id="CHEBI:37565"/>
        <dbReference type="ChEBI" id="CHEBI:58805"/>
        <dbReference type="EC" id="2.7.7.65"/>
    </reaction>
</comment>
<feature type="domain" description="GGDEF" evidence="5">
    <location>
        <begin position="318"/>
        <end position="451"/>
    </location>
</feature>
<dbReference type="InterPro" id="IPR050469">
    <property type="entry name" value="Diguanylate_Cyclase"/>
</dbReference>
<dbReference type="Pfam" id="PF00990">
    <property type="entry name" value="GGDEF"/>
    <property type="match status" value="1"/>
</dbReference>
<proteinExistence type="predicted"/>
<dbReference type="Gene3D" id="3.30.70.270">
    <property type="match status" value="1"/>
</dbReference>
<dbReference type="InterPro" id="IPR000160">
    <property type="entry name" value="GGDEF_dom"/>
</dbReference>
<dbReference type="CDD" id="cd01949">
    <property type="entry name" value="GGDEF"/>
    <property type="match status" value="1"/>
</dbReference>
<dbReference type="SUPFAM" id="SSF55073">
    <property type="entry name" value="Nucleotide cyclase"/>
    <property type="match status" value="1"/>
</dbReference>
<dbReference type="InterPro" id="IPR044398">
    <property type="entry name" value="Globin-sensor_dom"/>
</dbReference>
<dbReference type="SUPFAM" id="SSF46458">
    <property type="entry name" value="Globin-like"/>
    <property type="match status" value="1"/>
</dbReference>
<evidence type="ECO:0000256" key="2">
    <source>
        <dbReference type="ARBA" id="ARBA00015125"/>
    </source>
</evidence>
<dbReference type="SMART" id="SM00267">
    <property type="entry name" value="GGDEF"/>
    <property type="match status" value="1"/>
</dbReference>
<keyword evidence="6" id="KW-0808">Transferase</keyword>
<dbReference type="PANTHER" id="PTHR45138:SF9">
    <property type="entry name" value="DIGUANYLATE CYCLASE DGCM-RELATED"/>
    <property type="match status" value="1"/>
</dbReference>
<keyword evidence="7" id="KW-1185">Reference proteome</keyword>
<dbReference type="InterPro" id="IPR043128">
    <property type="entry name" value="Rev_trsase/Diguanyl_cyclase"/>
</dbReference>
<dbReference type="PROSITE" id="PS50887">
    <property type="entry name" value="GGDEF"/>
    <property type="match status" value="1"/>
</dbReference>
<dbReference type="Pfam" id="PF11563">
    <property type="entry name" value="Protoglobin"/>
    <property type="match status" value="1"/>
</dbReference>
<evidence type="ECO:0000256" key="1">
    <source>
        <dbReference type="ARBA" id="ARBA00012528"/>
    </source>
</evidence>
<dbReference type="GO" id="GO:0052621">
    <property type="term" value="F:diguanylate cyclase activity"/>
    <property type="evidence" value="ECO:0007669"/>
    <property type="project" value="UniProtKB-EC"/>
</dbReference>
<dbReference type="Pfam" id="PF21118">
    <property type="entry name" value="DosC_2nd"/>
    <property type="match status" value="1"/>
</dbReference>
<dbReference type="Proteomes" id="UP001241747">
    <property type="component" value="Unassembled WGS sequence"/>
</dbReference>
<dbReference type="InterPro" id="IPR048442">
    <property type="entry name" value="DosC_2nd"/>
</dbReference>
<reference evidence="6 7" key="1">
    <citation type="submission" date="2023-07" db="EMBL/GenBank/DDBJ databases">
        <title>Genomic Encyclopedia of Type Strains, Phase IV (KMG-IV): sequencing the most valuable type-strain genomes for metagenomic binning, comparative biology and taxonomic classification.</title>
        <authorList>
            <person name="Goeker M."/>
        </authorList>
    </citation>
    <scope>NUCLEOTIDE SEQUENCE [LARGE SCALE GENOMIC DNA]</scope>
    <source>
        <strain evidence="6 7">DSM 3770</strain>
    </source>
</reference>
<gene>
    <name evidence="6" type="ORF">QOZ94_000025</name>
</gene>
<accession>A0ABU0L7Y4</accession>
<protein>
    <recommendedName>
        <fullName evidence="2">Diguanylate cyclase DosC</fullName>
        <ecNumber evidence="1">2.7.7.65</ecNumber>
    </recommendedName>
    <alternativeName>
        <fullName evidence="3">Direct oxygen-sensing cyclase</fullName>
    </alternativeName>
</protein>
<dbReference type="EMBL" id="JAUSVY010000001">
    <property type="protein sequence ID" value="MDQ0503255.1"/>
    <property type="molecule type" value="Genomic_DNA"/>
</dbReference>
<dbReference type="NCBIfam" id="TIGR00254">
    <property type="entry name" value="GGDEF"/>
    <property type="match status" value="1"/>
</dbReference>
<keyword evidence="6" id="KW-0548">Nucleotidyltransferase</keyword>
<dbReference type="PANTHER" id="PTHR45138">
    <property type="entry name" value="REGULATORY COMPONENTS OF SENSORY TRANSDUCTION SYSTEM"/>
    <property type="match status" value="1"/>
</dbReference>
<dbReference type="InterPro" id="IPR012292">
    <property type="entry name" value="Globin/Proto"/>
</dbReference>
<evidence type="ECO:0000313" key="6">
    <source>
        <dbReference type="EMBL" id="MDQ0503255.1"/>
    </source>
</evidence>
<evidence type="ECO:0000313" key="7">
    <source>
        <dbReference type="Proteomes" id="UP001241747"/>
    </source>
</evidence>
<dbReference type="InterPro" id="IPR029787">
    <property type="entry name" value="Nucleotide_cyclase"/>
</dbReference>
<evidence type="ECO:0000256" key="4">
    <source>
        <dbReference type="ARBA" id="ARBA00034247"/>
    </source>
</evidence>
<comment type="caution">
    <text evidence="6">The sequence shown here is derived from an EMBL/GenBank/DDBJ whole genome shotgun (WGS) entry which is preliminary data.</text>
</comment>